<comment type="caution">
    <text evidence="2">The sequence shown here is derived from an EMBL/GenBank/DDBJ whole genome shotgun (WGS) entry which is preliminary data.</text>
</comment>
<dbReference type="EMBL" id="AZIM01000067">
    <property type="protein sequence ID" value="ETE73606.1"/>
    <property type="molecule type" value="Genomic_DNA"/>
</dbReference>
<name>V8PI07_OPHHA</name>
<sequence>MDSHISQFSKKAAHDIPLLFKSQQGEEKKKVLSVTSLLLLELNRRKRQGRKGRESRRSGASASPPSLQRAASSPRTVPLEHELSCLPRHVSRLRPNVGLFPQRYCLQTFR</sequence>
<gene>
    <name evidence="2" type="ORF">L345_00551</name>
</gene>
<feature type="region of interest" description="Disordered" evidence="1">
    <location>
        <begin position="43"/>
        <end position="79"/>
    </location>
</feature>
<evidence type="ECO:0000313" key="3">
    <source>
        <dbReference type="Proteomes" id="UP000018936"/>
    </source>
</evidence>
<organism evidence="2 3">
    <name type="scientific">Ophiophagus hannah</name>
    <name type="common">King cobra</name>
    <name type="synonym">Naja hannah</name>
    <dbReference type="NCBI Taxonomy" id="8665"/>
    <lineage>
        <taxon>Eukaryota</taxon>
        <taxon>Metazoa</taxon>
        <taxon>Chordata</taxon>
        <taxon>Craniata</taxon>
        <taxon>Vertebrata</taxon>
        <taxon>Euteleostomi</taxon>
        <taxon>Lepidosauria</taxon>
        <taxon>Squamata</taxon>
        <taxon>Bifurcata</taxon>
        <taxon>Unidentata</taxon>
        <taxon>Episquamata</taxon>
        <taxon>Toxicofera</taxon>
        <taxon>Serpentes</taxon>
        <taxon>Colubroidea</taxon>
        <taxon>Elapidae</taxon>
        <taxon>Elapinae</taxon>
        <taxon>Ophiophagus</taxon>
    </lineage>
</organism>
<reference evidence="2 3" key="1">
    <citation type="journal article" date="2013" name="Proc. Natl. Acad. Sci. U.S.A.">
        <title>The king cobra genome reveals dynamic gene evolution and adaptation in the snake venom system.</title>
        <authorList>
            <person name="Vonk F.J."/>
            <person name="Casewell N.R."/>
            <person name="Henkel C.V."/>
            <person name="Heimberg A.M."/>
            <person name="Jansen H.J."/>
            <person name="McCleary R.J."/>
            <person name="Kerkkamp H.M."/>
            <person name="Vos R.A."/>
            <person name="Guerreiro I."/>
            <person name="Calvete J.J."/>
            <person name="Wuster W."/>
            <person name="Woods A.E."/>
            <person name="Logan J.M."/>
            <person name="Harrison R.A."/>
            <person name="Castoe T.A."/>
            <person name="de Koning A.P."/>
            <person name="Pollock D.D."/>
            <person name="Yandell M."/>
            <person name="Calderon D."/>
            <person name="Renjifo C."/>
            <person name="Currier R.B."/>
            <person name="Salgado D."/>
            <person name="Pla D."/>
            <person name="Sanz L."/>
            <person name="Hyder A.S."/>
            <person name="Ribeiro J.M."/>
            <person name="Arntzen J.W."/>
            <person name="van den Thillart G.E."/>
            <person name="Boetzer M."/>
            <person name="Pirovano W."/>
            <person name="Dirks R.P."/>
            <person name="Spaink H.P."/>
            <person name="Duboule D."/>
            <person name="McGlinn E."/>
            <person name="Kini R.M."/>
            <person name="Richardson M.K."/>
        </authorList>
    </citation>
    <scope>NUCLEOTIDE SEQUENCE</scope>
    <source>
        <tissue evidence="2">Blood</tissue>
    </source>
</reference>
<evidence type="ECO:0000256" key="1">
    <source>
        <dbReference type="SAM" id="MobiDB-lite"/>
    </source>
</evidence>
<proteinExistence type="predicted"/>
<accession>V8PI07</accession>
<protein>
    <submittedName>
        <fullName evidence="2">Uncharacterized protein</fullName>
    </submittedName>
</protein>
<feature type="non-terminal residue" evidence="2">
    <location>
        <position position="1"/>
    </location>
</feature>
<dbReference type="AlphaFoldDB" id="V8PI07"/>
<evidence type="ECO:0000313" key="2">
    <source>
        <dbReference type="EMBL" id="ETE73606.1"/>
    </source>
</evidence>
<dbReference type="Proteomes" id="UP000018936">
    <property type="component" value="Unassembled WGS sequence"/>
</dbReference>
<keyword evidence="3" id="KW-1185">Reference proteome</keyword>